<evidence type="ECO:0000313" key="7">
    <source>
        <dbReference type="Proteomes" id="UP001527866"/>
    </source>
</evidence>
<protein>
    <submittedName>
        <fullName evidence="6">Histidine kinase</fullName>
    </submittedName>
</protein>
<dbReference type="InterPro" id="IPR036890">
    <property type="entry name" value="HATPase_C_sf"/>
</dbReference>
<comment type="caution">
    <text evidence="6">The sequence shown here is derived from an EMBL/GenBank/DDBJ whole genome shotgun (WGS) entry which is preliminary data.</text>
</comment>
<keyword evidence="7" id="KW-1185">Reference proteome</keyword>
<gene>
    <name evidence="6" type="ORF">O4J56_29180</name>
</gene>
<dbReference type="PANTHER" id="PTHR24421:SF63">
    <property type="entry name" value="SENSOR HISTIDINE KINASE DESK"/>
    <property type="match status" value="1"/>
</dbReference>
<dbReference type="Proteomes" id="UP001527866">
    <property type="component" value="Unassembled WGS sequence"/>
</dbReference>
<dbReference type="SUPFAM" id="SSF55874">
    <property type="entry name" value="ATPase domain of HSP90 chaperone/DNA topoisomerase II/histidine kinase"/>
    <property type="match status" value="1"/>
</dbReference>
<feature type="transmembrane region" description="Helical" evidence="4">
    <location>
        <begin position="134"/>
        <end position="155"/>
    </location>
</feature>
<evidence type="ECO:0000256" key="2">
    <source>
        <dbReference type="ARBA" id="ARBA00022777"/>
    </source>
</evidence>
<dbReference type="Gene3D" id="1.20.5.1930">
    <property type="match status" value="1"/>
</dbReference>
<evidence type="ECO:0000256" key="4">
    <source>
        <dbReference type="SAM" id="Phobius"/>
    </source>
</evidence>
<dbReference type="InterPro" id="IPR050482">
    <property type="entry name" value="Sensor_HK_TwoCompSys"/>
</dbReference>
<dbReference type="RefSeq" id="WP_270690259.1">
    <property type="nucleotide sequence ID" value="NZ_JAQFWQ010000141.1"/>
</dbReference>
<dbReference type="PANTHER" id="PTHR24421">
    <property type="entry name" value="NITRATE/NITRITE SENSOR PROTEIN NARX-RELATED"/>
    <property type="match status" value="1"/>
</dbReference>
<dbReference type="CDD" id="cd16917">
    <property type="entry name" value="HATPase_UhpB-NarQ-NarX-like"/>
    <property type="match status" value="1"/>
</dbReference>
<keyword evidence="2 6" id="KW-0418">Kinase</keyword>
<keyword evidence="4" id="KW-0472">Membrane</keyword>
<organism evidence="6 7">
    <name type="scientific">Nocardiopsis endophytica</name>
    <dbReference type="NCBI Taxonomy" id="3018445"/>
    <lineage>
        <taxon>Bacteria</taxon>
        <taxon>Bacillati</taxon>
        <taxon>Actinomycetota</taxon>
        <taxon>Actinomycetes</taxon>
        <taxon>Streptosporangiales</taxon>
        <taxon>Nocardiopsidaceae</taxon>
        <taxon>Nocardiopsis</taxon>
    </lineage>
</organism>
<reference evidence="6 7" key="1">
    <citation type="submission" date="2023-01" db="EMBL/GenBank/DDBJ databases">
        <title>Draft genome sequence of Nocardiopsis sp. RSe5-2 isolated from halophytes.</title>
        <authorList>
            <person name="Duangmal K."/>
            <person name="Chantavorakit T."/>
        </authorList>
    </citation>
    <scope>NUCLEOTIDE SEQUENCE [LARGE SCALE GENOMIC DNA]</scope>
    <source>
        <strain evidence="6 7">RSe5-2</strain>
    </source>
</reference>
<keyword evidence="1" id="KW-0808">Transferase</keyword>
<keyword evidence="4" id="KW-0812">Transmembrane</keyword>
<dbReference type="Gene3D" id="3.30.565.10">
    <property type="entry name" value="Histidine kinase-like ATPase, C-terminal domain"/>
    <property type="match status" value="1"/>
</dbReference>
<accession>A0ABT4UCS3</accession>
<feature type="domain" description="Signal transduction histidine kinase subgroup 3 dimerisation and phosphoacceptor" evidence="5">
    <location>
        <begin position="176"/>
        <end position="236"/>
    </location>
</feature>
<evidence type="ECO:0000259" key="5">
    <source>
        <dbReference type="Pfam" id="PF07730"/>
    </source>
</evidence>
<name>A0ABT4UCS3_9ACTN</name>
<dbReference type="EMBL" id="JAQFWQ010000141">
    <property type="protein sequence ID" value="MDA2814753.1"/>
    <property type="molecule type" value="Genomic_DNA"/>
</dbReference>
<dbReference type="InterPro" id="IPR011712">
    <property type="entry name" value="Sig_transdc_His_kin_sub3_dim/P"/>
</dbReference>
<keyword evidence="4" id="KW-1133">Transmembrane helix</keyword>
<dbReference type="Pfam" id="PF07730">
    <property type="entry name" value="HisKA_3"/>
    <property type="match status" value="1"/>
</dbReference>
<proteinExistence type="predicted"/>
<dbReference type="GO" id="GO:0016301">
    <property type="term" value="F:kinase activity"/>
    <property type="evidence" value="ECO:0007669"/>
    <property type="project" value="UniProtKB-KW"/>
</dbReference>
<feature type="transmembrane region" description="Helical" evidence="4">
    <location>
        <begin position="32"/>
        <end position="52"/>
    </location>
</feature>
<sequence length="372" mass="38404">MIVLGVLMAGFAWALVIPPSMAEPPSVPASVLFVVLLCAFGTALLLALWVAVSPAPPAGSGPWSVVLLLAVSLALWPPLYAWAERGEVPWAWAAGFAIAASALVSWRAGAVAAVALGLAAGIGGAIHGSVTENLLTAFGCAAAVWLMCQVLVWLLRLLRAAQEGREVRAELAIAEERLRVSRELHDVLGHRLGVIALKAELAAELAVPHPERTAEECDGIRRLAAETLAEARRAVHGDTVADLAAQLDAAGLVLDSAGIETAIDADENAVAALPEALSRLMAAVVREAVTNVLRHSEARHVSITLSGRASPVRLVIVNDGVPDRRSGAASGGTGLASLSARCSAAGARLAAGRDGEGRFELRIDAAADRIAP</sequence>
<evidence type="ECO:0000256" key="1">
    <source>
        <dbReference type="ARBA" id="ARBA00022679"/>
    </source>
</evidence>
<keyword evidence="3" id="KW-0902">Two-component regulatory system</keyword>
<evidence type="ECO:0000256" key="3">
    <source>
        <dbReference type="ARBA" id="ARBA00023012"/>
    </source>
</evidence>
<evidence type="ECO:0000313" key="6">
    <source>
        <dbReference type="EMBL" id="MDA2814753.1"/>
    </source>
</evidence>
<feature type="transmembrane region" description="Helical" evidence="4">
    <location>
        <begin position="111"/>
        <end position="128"/>
    </location>
</feature>
<feature type="transmembrane region" description="Helical" evidence="4">
    <location>
        <begin position="64"/>
        <end position="83"/>
    </location>
</feature>